<name>A0ACD5WJ60_AVESA</name>
<dbReference type="Proteomes" id="UP001732700">
    <property type="component" value="Chromosome 4A"/>
</dbReference>
<organism evidence="1 2">
    <name type="scientific">Avena sativa</name>
    <name type="common">Oat</name>
    <dbReference type="NCBI Taxonomy" id="4498"/>
    <lineage>
        <taxon>Eukaryota</taxon>
        <taxon>Viridiplantae</taxon>
        <taxon>Streptophyta</taxon>
        <taxon>Embryophyta</taxon>
        <taxon>Tracheophyta</taxon>
        <taxon>Spermatophyta</taxon>
        <taxon>Magnoliopsida</taxon>
        <taxon>Liliopsida</taxon>
        <taxon>Poales</taxon>
        <taxon>Poaceae</taxon>
        <taxon>BOP clade</taxon>
        <taxon>Pooideae</taxon>
        <taxon>Poodae</taxon>
        <taxon>Poeae</taxon>
        <taxon>Poeae Chloroplast Group 1 (Aveneae type)</taxon>
        <taxon>Aveninae</taxon>
        <taxon>Avena</taxon>
    </lineage>
</organism>
<dbReference type="EnsemblPlants" id="AVESA.00010b.r2.4AG0647640.1">
    <property type="protein sequence ID" value="AVESA.00010b.r2.4AG0647640.1.CDS"/>
    <property type="gene ID" value="AVESA.00010b.r2.4AG0647640"/>
</dbReference>
<evidence type="ECO:0000313" key="1">
    <source>
        <dbReference type="EnsemblPlants" id="AVESA.00010b.r2.4AG0647640.1.CDS"/>
    </source>
</evidence>
<keyword evidence="2" id="KW-1185">Reference proteome</keyword>
<reference evidence="1" key="1">
    <citation type="submission" date="2021-05" db="EMBL/GenBank/DDBJ databases">
        <authorList>
            <person name="Scholz U."/>
            <person name="Mascher M."/>
            <person name="Fiebig A."/>
        </authorList>
    </citation>
    <scope>NUCLEOTIDE SEQUENCE [LARGE SCALE GENOMIC DNA]</scope>
</reference>
<proteinExistence type="predicted"/>
<reference evidence="1" key="2">
    <citation type="submission" date="2025-09" db="UniProtKB">
        <authorList>
            <consortium name="EnsemblPlants"/>
        </authorList>
    </citation>
    <scope>IDENTIFICATION</scope>
</reference>
<sequence>MAHQRATAMLAALGVIASIFPAAGATLFPESAGVCYGVHGASLPSAAEVVQLYKSNGILNMRIYQPDVPTLLALKGSKIKVLMGVADEDVPRLAASTSAAADWVKLNIQPYLPGVLFQYIAVGNEITGSATQNIAPAMKNLNAVLSAAGLDDIQVSTAVRMDVLSSSSPPSSGTFKDGYIKDVLAVLNSTYATGLTVPLLVNVYPYFAYTGDTKNIDLNFALFQPSSTVIRDNNGLNYTNLFDAMVDAVYAALKRENLVVPVVVSESGWPSDGGVGASVTNARTYNQNLVNHIRNGTPKRPYWLETYVFAMFNENQKTGAETEKHFGLFNPDKSPVYPIKF</sequence>
<protein>
    <submittedName>
        <fullName evidence="1">Uncharacterized protein</fullName>
    </submittedName>
</protein>
<evidence type="ECO:0000313" key="2">
    <source>
        <dbReference type="Proteomes" id="UP001732700"/>
    </source>
</evidence>
<accession>A0ACD5WJ60</accession>